<dbReference type="Pfam" id="PF20266">
    <property type="entry name" value="Mab-21_C"/>
    <property type="match status" value="1"/>
</dbReference>
<name>A0A8S3SGG4_MYTED</name>
<evidence type="ECO:0000259" key="4">
    <source>
        <dbReference type="Pfam" id="PF20266"/>
    </source>
</evidence>
<evidence type="ECO:0000313" key="6">
    <source>
        <dbReference type="Proteomes" id="UP000683360"/>
    </source>
</evidence>
<dbReference type="InterPro" id="IPR024810">
    <property type="entry name" value="MAB21L/cGLR"/>
</dbReference>
<evidence type="ECO:0008006" key="7">
    <source>
        <dbReference type="Google" id="ProtNLM"/>
    </source>
</evidence>
<dbReference type="AlphaFoldDB" id="A0A8S3SGG4"/>
<dbReference type="Gene3D" id="1.10.1410.40">
    <property type="match status" value="1"/>
</dbReference>
<dbReference type="Proteomes" id="UP000683360">
    <property type="component" value="Unassembled WGS sequence"/>
</dbReference>
<organism evidence="5 6">
    <name type="scientific">Mytilus edulis</name>
    <name type="common">Blue mussel</name>
    <dbReference type="NCBI Taxonomy" id="6550"/>
    <lineage>
        <taxon>Eukaryota</taxon>
        <taxon>Metazoa</taxon>
        <taxon>Spiralia</taxon>
        <taxon>Lophotrochozoa</taxon>
        <taxon>Mollusca</taxon>
        <taxon>Bivalvia</taxon>
        <taxon>Autobranchia</taxon>
        <taxon>Pteriomorphia</taxon>
        <taxon>Mytilida</taxon>
        <taxon>Mytiloidea</taxon>
        <taxon>Mytilidae</taxon>
        <taxon>Mytilinae</taxon>
        <taxon>Mytilus</taxon>
    </lineage>
</organism>
<evidence type="ECO:0000256" key="2">
    <source>
        <dbReference type="SAM" id="SignalP"/>
    </source>
</evidence>
<gene>
    <name evidence="5" type="ORF">MEDL_31734</name>
</gene>
<dbReference type="InterPro" id="IPR046903">
    <property type="entry name" value="Mab-21-like_nuc_Trfase"/>
</dbReference>
<keyword evidence="2" id="KW-0732">Signal</keyword>
<feature type="chain" id="PRO_5035820512" description="Mab-21-like HhH/H2TH-like domain-containing protein" evidence="2">
    <location>
        <begin position="17"/>
        <end position="839"/>
    </location>
</feature>
<dbReference type="Pfam" id="PF03281">
    <property type="entry name" value="Mab-21"/>
    <property type="match status" value="1"/>
</dbReference>
<dbReference type="PANTHER" id="PTHR10656:SF69">
    <property type="entry name" value="MAB-21-LIKE HHH_H2TH-LIKE DOMAIN-CONTAINING PROTEIN"/>
    <property type="match status" value="1"/>
</dbReference>
<dbReference type="InterPro" id="IPR046906">
    <property type="entry name" value="Mab-21_HhH/H2TH-like"/>
</dbReference>
<reference evidence="5" key="1">
    <citation type="submission" date="2021-03" db="EMBL/GenBank/DDBJ databases">
        <authorList>
            <person name="Bekaert M."/>
        </authorList>
    </citation>
    <scope>NUCLEOTIDE SEQUENCE</scope>
</reference>
<accession>A0A8S3SGG4</accession>
<feature type="domain" description="Mab-21-like HhH/H2TH-like" evidence="4">
    <location>
        <begin position="370"/>
        <end position="437"/>
    </location>
</feature>
<dbReference type="PANTHER" id="PTHR10656">
    <property type="entry name" value="CELL FATE DETERMINING PROTEIN MAB21-RELATED"/>
    <property type="match status" value="1"/>
</dbReference>
<keyword evidence="6" id="KW-1185">Reference proteome</keyword>
<evidence type="ECO:0000256" key="1">
    <source>
        <dbReference type="ARBA" id="ARBA00008307"/>
    </source>
</evidence>
<dbReference type="OrthoDB" id="6148658at2759"/>
<comment type="similarity">
    <text evidence="1">Belongs to the mab-21 family.</text>
</comment>
<dbReference type="EMBL" id="CAJPWZ010001585">
    <property type="protein sequence ID" value="CAG2218087.1"/>
    <property type="molecule type" value="Genomic_DNA"/>
</dbReference>
<feature type="signal peptide" evidence="2">
    <location>
        <begin position="1"/>
        <end position="16"/>
    </location>
</feature>
<proteinExistence type="inferred from homology"/>
<evidence type="ECO:0000313" key="5">
    <source>
        <dbReference type="EMBL" id="CAG2218087.1"/>
    </source>
</evidence>
<comment type="caution">
    <text evidence="5">The sequence shown here is derived from an EMBL/GenBank/DDBJ whole genome shotgun (WGS) entry which is preliminary data.</text>
</comment>
<dbReference type="SMART" id="SM01265">
    <property type="entry name" value="Mab-21"/>
    <property type="match status" value="1"/>
</dbReference>
<evidence type="ECO:0000259" key="3">
    <source>
        <dbReference type="Pfam" id="PF03281"/>
    </source>
</evidence>
<sequence length="839" mass="96317">MKVQFLIAFFLAAVRCQTTESVFDLYPELKRTIDGLESEIKTLKAKIDTRVHSCKLKGSKESSSKLSDRTVAPRSVRFESTETRRLKVLKSVKMEGMVDDIKIYSITLDNILETVGASEYVRRTQQHGNIMQELLISATQNITGSSILEMYTYKFGSAVEGTTTPGLNSDQDCLICVDRPQVVEEIPEKSLTEYMLMITDENTPPGYTKLQNVVNNEPMNLEEMEDEDEEIDITGNRVLGNKFLIESMTNDEIHGPAGTTLKSKKLPGVPDLDFVPSYRCRTWPRQASSWLYRQRPSGFPNAEMIGRFTSYGCFLVPVGHYVSPEKRLQWKLSFSFQERQIMFSMNPIQFKTFISLKMIKKDFIRARVPPKSLTSYHCKTCMFYTMETSPANIWTSDNLVRCISMCLQTLLKWFKNGFIPSYFIPEENLWKGNTDTRVTIVDILGSLLETSPIYLTEIKCDSVGILIQNALPSRGISKDIDIPPANQAELEKSQSELDRFIYKLHMWTLDYIIKCAKELIIFAADEELDTCITLHNAIIHRTSMDCDPRLVLEHSSLDRRMASAYILPFLQTSLGSQLSVKYLHANSNEEKEHLWNESIKFLTKGTESDLMSGQLKLATILYMIGRNEDSKEMLDRIDKMFVPQIFNTHCGCSKESGYVCEALRNRIREEKITERDIVPKDLHYEMFRSVFSETPRKPYVDDWFDCAAVDSDVFLFYMLFVVNQKLGNYKAMEISKLSLLMVIKQNVNLTHVDTAQNLIGCLFKESGDLDSAWECFMASWAFRPDHNAAKWHMAIMLYEGITCLGLCDEIVIHGSEERKELEDELELIYSRLFDNIVDE</sequence>
<protein>
    <recommendedName>
        <fullName evidence="7">Mab-21-like HhH/H2TH-like domain-containing protein</fullName>
    </recommendedName>
</protein>
<feature type="domain" description="Mab-21-like nucleotidyltransferase" evidence="3">
    <location>
        <begin position="255"/>
        <end position="342"/>
    </location>
</feature>